<feature type="compositionally biased region" description="Basic and acidic residues" evidence="1">
    <location>
        <begin position="96"/>
        <end position="118"/>
    </location>
</feature>
<comment type="caution">
    <text evidence="4">The sequence shown here is derived from an EMBL/GenBank/DDBJ whole genome shotgun (WGS) entry which is preliminary data.</text>
</comment>
<dbReference type="RefSeq" id="XP_040653920.1">
    <property type="nucleotide sequence ID" value="XM_040803816.1"/>
</dbReference>
<dbReference type="STRING" id="98403.A0A151GBT6"/>
<feature type="chain" id="PRO_5007580347" description="DUF7137 domain-containing protein" evidence="2">
    <location>
        <begin position="24"/>
        <end position="303"/>
    </location>
</feature>
<accession>A0A151GBT6</accession>
<evidence type="ECO:0000259" key="3">
    <source>
        <dbReference type="Pfam" id="PF23585"/>
    </source>
</evidence>
<dbReference type="PANTHER" id="PTHR42028">
    <property type="entry name" value="CHROMOSOME 1, WHOLE GENOME SHOTGUN SEQUENCE"/>
    <property type="match status" value="1"/>
</dbReference>
<dbReference type="PANTHER" id="PTHR42028:SF1">
    <property type="entry name" value="YALI0E30657P"/>
    <property type="match status" value="1"/>
</dbReference>
<organism evidence="4 5">
    <name type="scientific">Drechmeria coniospora</name>
    <name type="common">Nematophagous fungus</name>
    <name type="synonym">Meria coniospora</name>
    <dbReference type="NCBI Taxonomy" id="98403"/>
    <lineage>
        <taxon>Eukaryota</taxon>
        <taxon>Fungi</taxon>
        <taxon>Dikarya</taxon>
        <taxon>Ascomycota</taxon>
        <taxon>Pezizomycotina</taxon>
        <taxon>Sordariomycetes</taxon>
        <taxon>Hypocreomycetidae</taxon>
        <taxon>Hypocreales</taxon>
        <taxon>Ophiocordycipitaceae</taxon>
        <taxon>Drechmeria</taxon>
    </lineage>
</organism>
<dbReference type="Pfam" id="PF23585">
    <property type="entry name" value="DUF7137"/>
    <property type="match status" value="1"/>
</dbReference>
<feature type="region of interest" description="Disordered" evidence="1">
    <location>
        <begin position="47"/>
        <end position="133"/>
    </location>
</feature>
<gene>
    <name evidence="4" type="ORF">DCS_06528</name>
</gene>
<evidence type="ECO:0000313" key="4">
    <source>
        <dbReference type="EMBL" id="KYK54568.1"/>
    </source>
</evidence>
<feature type="signal peptide" evidence="2">
    <location>
        <begin position="1"/>
        <end position="23"/>
    </location>
</feature>
<keyword evidence="2" id="KW-0732">Signal</keyword>
<name>A0A151GBT6_DRECN</name>
<dbReference type="AlphaFoldDB" id="A0A151GBT6"/>
<dbReference type="InParanoid" id="A0A151GBT6"/>
<evidence type="ECO:0000256" key="1">
    <source>
        <dbReference type="SAM" id="MobiDB-lite"/>
    </source>
</evidence>
<feature type="domain" description="DUF7137" evidence="3">
    <location>
        <begin position="131"/>
        <end position="264"/>
    </location>
</feature>
<protein>
    <recommendedName>
        <fullName evidence="3">DUF7137 domain-containing protein</fullName>
    </recommendedName>
</protein>
<reference evidence="4 5" key="1">
    <citation type="journal article" date="2016" name="Sci. Rep.">
        <title>Insights into Adaptations to a Near-Obligate Nematode Endoparasitic Lifestyle from the Finished Genome of Drechmeria coniospora.</title>
        <authorList>
            <person name="Zhang L."/>
            <person name="Zhou Z."/>
            <person name="Guo Q."/>
            <person name="Fokkens L."/>
            <person name="Miskei M."/>
            <person name="Pocsi I."/>
            <person name="Zhang W."/>
            <person name="Chen M."/>
            <person name="Wang L."/>
            <person name="Sun Y."/>
            <person name="Donzelli B.G."/>
            <person name="Gibson D.M."/>
            <person name="Nelson D.R."/>
            <person name="Luo J.G."/>
            <person name="Rep M."/>
            <person name="Liu H."/>
            <person name="Yang S."/>
            <person name="Wang J."/>
            <person name="Krasnoff S.B."/>
            <person name="Xu Y."/>
            <person name="Molnar I."/>
            <person name="Lin M."/>
        </authorList>
    </citation>
    <scope>NUCLEOTIDE SEQUENCE [LARGE SCALE GENOMIC DNA]</scope>
    <source>
        <strain evidence="4 5">ARSEF 6962</strain>
    </source>
</reference>
<proteinExistence type="predicted"/>
<evidence type="ECO:0000256" key="2">
    <source>
        <dbReference type="SAM" id="SignalP"/>
    </source>
</evidence>
<keyword evidence="5" id="KW-1185">Reference proteome</keyword>
<dbReference type="EMBL" id="LAYC01000003">
    <property type="protein sequence ID" value="KYK54568.1"/>
    <property type="molecule type" value="Genomic_DNA"/>
</dbReference>
<sequence>MRPAQYMVPLALCLSSMTPIVSASAWPGWLPRLDSLVVRANNDDAVDATGMPSAMPNPVSSRAYDSPATRTASAAAKTVQPTKGTARDLNTAEPTKSGDVKETGSSKDTKETGADKSGDGGGPRTTFAPDAPAGGVSMLSPAIMTQPTPLYKISDYVTWSWNYTSLLGTPTAVDILVSCTQAGVVTIASNMSFATSVNYVWDTRLQAGSAENPLRTDMYTLIIKASDAEITDRPEPGYLGTWSGFRFGLYSARPYQPFSEWKCPGVCSAASSLPGHEAVRLALTMSLLSLTAFTWFVVGLGLP</sequence>
<dbReference type="InterPro" id="IPR055561">
    <property type="entry name" value="DUF7137"/>
</dbReference>
<evidence type="ECO:0000313" key="5">
    <source>
        <dbReference type="Proteomes" id="UP000076580"/>
    </source>
</evidence>
<dbReference type="Proteomes" id="UP000076580">
    <property type="component" value="Chromosome 03"/>
</dbReference>
<dbReference type="GeneID" id="63719171"/>